<sequence>MWKMGCNEWCNTEPTMDTNVCSHCGPNCTATDIRVYPGLRNQRYTNHTYYTGVQYFIHPNYESYQWTQFDLGLTRVDTDIPLDGTSSLTGINAICLPNKMAINKKSEYAHLVGHGVDNNTGLSLITIQKAYANNTIDRNYAIIGRRIPYNLGLDICTVDSGSPIVQYVNGVAVLIGVVVNALRDPHGDNSGSGLVSHPMDNQYYL</sequence>
<evidence type="ECO:0000313" key="2">
    <source>
        <dbReference type="EMBL" id="CAD7622415.1"/>
    </source>
</evidence>
<evidence type="ECO:0000313" key="3">
    <source>
        <dbReference type="Proteomes" id="UP000759131"/>
    </source>
</evidence>
<dbReference type="EMBL" id="OC855660">
    <property type="protein sequence ID" value="CAD7622415.1"/>
    <property type="molecule type" value="Genomic_DNA"/>
</dbReference>
<dbReference type="InterPro" id="IPR043504">
    <property type="entry name" value="Peptidase_S1_PA_chymotrypsin"/>
</dbReference>
<evidence type="ECO:0000259" key="1">
    <source>
        <dbReference type="Pfam" id="PF00089"/>
    </source>
</evidence>
<proteinExistence type="predicted"/>
<dbReference type="InterPro" id="IPR009003">
    <property type="entry name" value="Peptidase_S1_PA"/>
</dbReference>
<feature type="domain" description="Peptidase S1" evidence="1">
    <location>
        <begin position="23"/>
        <end position="179"/>
    </location>
</feature>
<gene>
    <name evidence="2" type="ORF">OSB1V03_LOCUS2878</name>
</gene>
<organism evidence="2">
    <name type="scientific">Medioppia subpectinata</name>
    <dbReference type="NCBI Taxonomy" id="1979941"/>
    <lineage>
        <taxon>Eukaryota</taxon>
        <taxon>Metazoa</taxon>
        <taxon>Ecdysozoa</taxon>
        <taxon>Arthropoda</taxon>
        <taxon>Chelicerata</taxon>
        <taxon>Arachnida</taxon>
        <taxon>Acari</taxon>
        <taxon>Acariformes</taxon>
        <taxon>Sarcoptiformes</taxon>
        <taxon>Oribatida</taxon>
        <taxon>Brachypylina</taxon>
        <taxon>Oppioidea</taxon>
        <taxon>Oppiidae</taxon>
        <taxon>Medioppia</taxon>
    </lineage>
</organism>
<protein>
    <recommendedName>
        <fullName evidence="1">Peptidase S1 domain-containing protein</fullName>
    </recommendedName>
</protein>
<name>A0A7R9PW17_9ACAR</name>
<dbReference type="InterPro" id="IPR001254">
    <property type="entry name" value="Trypsin_dom"/>
</dbReference>
<dbReference type="GO" id="GO:0006508">
    <property type="term" value="P:proteolysis"/>
    <property type="evidence" value="ECO:0007669"/>
    <property type="project" value="InterPro"/>
</dbReference>
<dbReference type="GO" id="GO:0004252">
    <property type="term" value="F:serine-type endopeptidase activity"/>
    <property type="evidence" value="ECO:0007669"/>
    <property type="project" value="InterPro"/>
</dbReference>
<dbReference type="Gene3D" id="2.40.10.10">
    <property type="entry name" value="Trypsin-like serine proteases"/>
    <property type="match status" value="1"/>
</dbReference>
<keyword evidence="3" id="KW-1185">Reference proteome</keyword>
<dbReference type="Proteomes" id="UP000759131">
    <property type="component" value="Unassembled WGS sequence"/>
</dbReference>
<accession>A0A7R9PW17</accession>
<dbReference type="Pfam" id="PF00089">
    <property type="entry name" value="Trypsin"/>
    <property type="match status" value="1"/>
</dbReference>
<reference evidence="2" key="1">
    <citation type="submission" date="2020-11" db="EMBL/GenBank/DDBJ databases">
        <authorList>
            <person name="Tran Van P."/>
        </authorList>
    </citation>
    <scope>NUCLEOTIDE SEQUENCE</scope>
</reference>
<dbReference type="OrthoDB" id="10061449at2759"/>
<dbReference type="AlphaFoldDB" id="A0A7R9PW17"/>
<dbReference type="EMBL" id="CAJPIZ010001085">
    <property type="protein sequence ID" value="CAG2102845.1"/>
    <property type="molecule type" value="Genomic_DNA"/>
</dbReference>
<dbReference type="SUPFAM" id="SSF50494">
    <property type="entry name" value="Trypsin-like serine proteases"/>
    <property type="match status" value="1"/>
</dbReference>